<dbReference type="GeneID" id="17318583"/>
<dbReference type="AlphaFoldDB" id="R7QR23"/>
<organism evidence="2 3">
    <name type="scientific">Chondrus crispus</name>
    <name type="common">Carrageen Irish moss</name>
    <name type="synonym">Polymorpha crispa</name>
    <dbReference type="NCBI Taxonomy" id="2769"/>
    <lineage>
        <taxon>Eukaryota</taxon>
        <taxon>Rhodophyta</taxon>
        <taxon>Florideophyceae</taxon>
        <taxon>Rhodymeniophycidae</taxon>
        <taxon>Gigartinales</taxon>
        <taxon>Gigartinaceae</taxon>
        <taxon>Chondrus</taxon>
    </lineage>
</organism>
<dbReference type="EMBL" id="HG002201">
    <property type="protein sequence ID" value="CDF40569.1"/>
    <property type="molecule type" value="Genomic_DNA"/>
</dbReference>
<evidence type="ECO:0000313" key="3">
    <source>
        <dbReference type="Proteomes" id="UP000012073"/>
    </source>
</evidence>
<dbReference type="Gramene" id="CDF40569">
    <property type="protein sequence ID" value="CDF40569"/>
    <property type="gene ID" value="CHC_T00007266001"/>
</dbReference>
<evidence type="ECO:0000313" key="2">
    <source>
        <dbReference type="EMBL" id="CDF40569.1"/>
    </source>
</evidence>
<keyword evidence="3" id="KW-1185">Reference proteome</keyword>
<accession>R7QR23</accession>
<evidence type="ECO:0000256" key="1">
    <source>
        <dbReference type="SAM" id="MobiDB-lite"/>
    </source>
</evidence>
<name>R7QR23_CHOCR</name>
<protein>
    <submittedName>
        <fullName evidence="2">Uncharacterized protein</fullName>
    </submittedName>
</protein>
<dbReference type="KEGG" id="ccp:CHC_T00007266001"/>
<dbReference type="RefSeq" id="XP_005710863.1">
    <property type="nucleotide sequence ID" value="XM_005710806.1"/>
</dbReference>
<gene>
    <name evidence="2" type="ORF">CHC_T00007266001</name>
</gene>
<reference evidence="3" key="1">
    <citation type="journal article" date="2013" name="Proc. Natl. Acad. Sci. U.S.A.">
        <title>Genome structure and metabolic features in the red seaweed Chondrus crispus shed light on evolution of the Archaeplastida.</title>
        <authorList>
            <person name="Collen J."/>
            <person name="Porcel B."/>
            <person name="Carre W."/>
            <person name="Ball S.G."/>
            <person name="Chaparro C."/>
            <person name="Tonon T."/>
            <person name="Barbeyron T."/>
            <person name="Michel G."/>
            <person name="Noel B."/>
            <person name="Valentin K."/>
            <person name="Elias M."/>
            <person name="Artiguenave F."/>
            <person name="Arun A."/>
            <person name="Aury J.M."/>
            <person name="Barbosa-Neto J.F."/>
            <person name="Bothwell J.H."/>
            <person name="Bouget F.Y."/>
            <person name="Brillet L."/>
            <person name="Cabello-Hurtado F."/>
            <person name="Capella-Gutierrez S."/>
            <person name="Charrier B."/>
            <person name="Cladiere L."/>
            <person name="Cock J.M."/>
            <person name="Coelho S.M."/>
            <person name="Colleoni C."/>
            <person name="Czjzek M."/>
            <person name="Da Silva C."/>
            <person name="Delage L."/>
            <person name="Denoeud F."/>
            <person name="Deschamps P."/>
            <person name="Dittami S.M."/>
            <person name="Gabaldon T."/>
            <person name="Gachon C.M."/>
            <person name="Groisillier A."/>
            <person name="Herve C."/>
            <person name="Jabbari K."/>
            <person name="Katinka M."/>
            <person name="Kloareg B."/>
            <person name="Kowalczyk N."/>
            <person name="Labadie K."/>
            <person name="Leblanc C."/>
            <person name="Lopez P.J."/>
            <person name="McLachlan D.H."/>
            <person name="Meslet-Cladiere L."/>
            <person name="Moustafa A."/>
            <person name="Nehr Z."/>
            <person name="Nyvall Collen P."/>
            <person name="Panaud O."/>
            <person name="Partensky F."/>
            <person name="Poulain J."/>
            <person name="Rensing S.A."/>
            <person name="Rousvoal S."/>
            <person name="Samson G."/>
            <person name="Symeonidi A."/>
            <person name="Weissenbach J."/>
            <person name="Zambounis A."/>
            <person name="Wincker P."/>
            <person name="Boyen C."/>
        </authorList>
    </citation>
    <scope>NUCLEOTIDE SEQUENCE [LARGE SCALE GENOMIC DNA]</scope>
    <source>
        <strain evidence="3">cv. Stackhouse</strain>
    </source>
</reference>
<feature type="region of interest" description="Disordered" evidence="1">
    <location>
        <begin position="104"/>
        <end position="128"/>
    </location>
</feature>
<dbReference type="Proteomes" id="UP000012073">
    <property type="component" value="Unassembled WGS sequence"/>
</dbReference>
<sequence length="209" mass="23107">MDQIVSPFQTARRSKVTLGSHLACSLKRSGNLCDSHPWLAPLACFERLSAKTCVRLKERLPWSVLARISVVAGCNQRRRQACGALAETDKMITNAMRIRASWTGGDDESVERNTSIESKGPVHSDTTDTWNTRRMVSYSVEAHRRGRQGTIQRCDGAEGVSGCMACLPTNAGSGQSSHWTQLPLPHLTNNQGALTRPHIATLRLLKYFF</sequence>
<proteinExistence type="predicted"/>